<evidence type="ECO:0000256" key="1">
    <source>
        <dbReference type="SAM" id="MobiDB-lite"/>
    </source>
</evidence>
<sequence>MRGREGPGAAKETEETKRGAGREAMEGTYKYKGGDMEGTGAAVCAEEAGNLLAARAPSVRRMSMAPPTRPPPDEPRTLPAGNPKLSRCPGWKSSPLRRPPVAPSLRVPCLVLVRRVSTSTPSRLCAGAPEHSAI</sequence>
<feature type="region of interest" description="Disordered" evidence="1">
    <location>
        <begin position="55"/>
        <end position="102"/>
    </location>
</feature>
<dbReference type="AlphaFoldDB" id="A0A5C3NYJ4"/>
<feature type="region of interest" description="Disordered" evidence="1">
    <location>
        <begin position="1"/>
        <end position="36"/>
    </location>
</feature>
<keyword evidence="3" id="KW-1185">Reference proteome</keyword>
<dbReference type="InParanoid" id="A0A5C3NYJ4"/>
<organism evidence="2 3">
    <name type="scientific">Polyporus arcularius HHB13444</name>
    <dbReference type="NCBI Taxonomy" id="1314778"/>
    <lineage>
        <taxon>Eukaryota</taxon>
        <taxon>Fungi</taxon>
        <taxon>Dikarya</taxon>
        <taxon>Basidiomycota</taxon>
        <taxon>Agaricomycotina</taxon>
        <taxon>Agaricomycetes</taxon>
        <taxon>Polyporales</taxon>
        <taxon>Polyporaceae</taxon>
        <taxon>Polyporus</taxon>
    </lineage>
</organism>
<gene>
    <name evidence="2" type="ORF">K466DRAFT_333789</name>
</gene>
<dbReference type="Proteomes" id="UP000308197">
    <property type="component" value="Unassembled WGS sequence"/>
</dbReference>
<protein>
    <submittedName>
        <fullName evidence="2">Uncharacterized protein</fullName>
    </submittedName>
</protein>
<proteinExistence type="predicted"/>
<evidence type="ECO:0000313" key="2">
    <source>
        <dbReference type="EMBL" id="TFK81597.1"/>
    </source>
</evidence>
<dbReference type="EMBL" id="ML211583">
    <property type="protein sequence ID" value="TFK81597.1"/>
    <property type="molecule type" value="Genomic_DNA"/>
</dbReference>
<feature type="compositionally biased region" description="Basic and acidic residues" evidence="1">
    <location>
        <begin position="11"/>
        <end position="25"/>
    </location>
</feature>
<accession>A0A5C3NYJ4</accession>
<name>A0A5C3NYJ4_9APHY</name>
<evidence type="ECO:0000313" key="3">
    <source>
        <dbReference type="Proteomes" id="UP000308197"/>
    </source>
</evidence>
<reference evidence="2 3" key="1">
    <citation type="journal article" date="2019" name="Nat. Ecol. Evol.">
        <title>Megaphylogeny resolves global patterns of mushroom evolution.</title>
        <authorList>
            <person name="Varga T."/>
            <person name="Krizsan K."/>
            <person name="Foldi C."/>
            <person name="Dima B."/>
            <person name="Sanchez-Garcia M."/>
            <person name="Sanchez-Ramirez S."/>
            <person name="Szollosi G.J."/>
            <person name="Szarkandi J.G."/>
            <person name="Papp V."/>
            <person name="Albert L."/>
            <person name="Andreopoulos W."/>
            <person name="Angelini C."/>
            <person name="Antonin V."/>
            <person name="Barry K.W."/>
            <person name="Bougher N.L."/>
            <person name="Buchanan P."/>
            <person name="Buyck B."/>
            <person name="Bense V."/>
            <person name="Catcheside P."/>
            <person name="Chovatia M."/>
            <person name="Cooper J."/>
            <person name="Damon W."/>
            <person name="Desjardin D."/>
            <person name="Finy P."/>
            <person name="Geml J."/>
            <person name="Haridas S."/>
            <person name="Hughes K."/>
            <person name="Justo A."/>
            <person name="Karasinski D."/>
            <person name="Kautmanova I."/>
            <person name="Kiss B."/>
            <person name="Kocsube S."/>
            <person name="Kotiranta H."/>
            <person name="LaButti K.M."/>
            <person name="Lechner B.E."/>
            <person name="Liimatainen K."/>
            <person name="Lipzen A."/>
            <person name="Lukacs Z."/>
            <person name="Mihaltcheva S."/>
            <person name="Morgado L.N."/>
            <person name="Niskanen T."/>
            <person name="Noordeloos M.E."/>
            <person name="Ohm R.A."/>
            <person name="Ortiz-Santana B."/>
            <person name="Ovrebo C."/>
            <person name="Racz N."/>
            <person name="Riley R."/>
            <person name="Savchenko A."/>
            <person name="Shiryaev A."/>
            <person name="Soop K."/>
            <person name="Spirin V."/>
            <person name="Szebenyi C."/>
            <person name="Tomsovsky M."/>
            <person name="Tulloss R.E."/>
            <person name="Uehling J."/>
            <person name="Grigoriev I.V."/>
            <person name="Vagvolgyi C."/>
            <person name="Papp T."/>
            <person name="Martin F.M."/>
            <person name="Miettinen O."/>
            <person name="Hibbett D.S."/>
            <person name="Nagy L.G."/>
        </authorList>
    </citation>
    <scope>NUCLEOTIDE SEQUENCE [LARGE SCALE GENOMIC DNA]</scope>
    <source>
        <strain evidence="2 3">HHB13444</strain>
    </source>
</reference>